<dbReference type="Proteomes" id="UP000701698">
    <property type="component" value="Unassembled WGS sequence"/>
</dbReference>
<feature type="compositionally biased region" description="Polar residues" evidence="7">
    <location>
        <begin position="1"/>
        <end position="24"/>
    </location>
</feature>
<comment type="caution">
    <text evidence="9">The sequence shown here is derived from an EMBL/GenBank/DDBJ whole genome shotgun (WGS) entry which is preliminary data.</text>
</comment>
<dbReference type="AlphaFoldDB" id="A0A955RPV7"/>
<dbReference type="Pfam" id="PF12072">
    <property type="entry name" value="RNase_Y_N"/>
    <property type="match status" value="1"/>
</dbReference>
<dbReference type="HAMAP" id="MF_00335">
    <property type="entry name" value="RNase_Y"/>
    <property type="match status" value="1"/>
</dbReference>
<dbReference type="InterPro" id="IPR036612">
    <property type="entry name" value="KH_dom_type_1_sf"/>
</dbReference>
<keyword evidence="1 5" id="KW-0540">Nuclease</keyword>
<evidence type="ECO:0000313" key="10">
    <source>
        <dbReference type="Proteomes" id="UP000701698"/>
    </source>
</evidence>
<dbReference type="InterPro" id="IPR017705">
    <property type="entry name" value="Ribonuclease_Y"/>
</dbReference>
<name>A0A955RPV7_UNCKA</name>
<keyword evidence="4 5" id="KW-0694">RNA-binding</keyword>
<dbReference type="PANTHER" id="PTHR12826">
    <property type="entry name" value="RIBONUCLEASE Y"/>
    <property type="match status" value="1"/>
</dbReference>
<evidence type="ECO:0000256" key="2">
    <source>
        <dbReference type="ARBA" id="ARBA00022759"/>
    </source>
</evidence>
<evidence type="ECO:0000259" key="8">
    <source>
        <dbReference type="PROSITE" id="PS51831"/>
    </source>
</evidence>
<dbReference type="NCBIfam" id="TIGR00277">
    <property type="entry name" value="HDIG"/>
    <property type="match status" value="1"/>
</dbReference>
<comment type="function">
    <text evidence="5">Endoribonuclease that initiates mRNA decay.</text>
</comment>
<dbReference type="SUPFAM" id="SSF54791">
    <property type="entry name" value="Eukaryotic type KH-domain (KH-domain type I)"/>
    <property type="match status" value="1"/>
</dbReference>
<gene>
    <name evidence="5 9" type="primary">rny</name>
    <name evidence="9" type="ORF">KC571_00810</name>
</gene>
<dbReference type="SMART" id="SM00471">
    <property type="entry name" value="HDc"/>
    <property type="match status" value="1"/>
</dbReference>
<dbReference type="GO" id="GO:0006402">
    <property type="term" value="P:mRNA catabolic process"/>
    <property type="evidence" value="ECO:0007669"/>
    <property type="project" value="UniProtKB-UniRule"/>
</dbReference>
<proteinExistence type="inferred from homology"/>
<dbReference type="PANTHER" id="PTHR12826:SF15">
    <property type="entry name" value="RIBONUCLEASE Y"/>
    <property type="match status" value="1"/>
</dbReference>
<dbReference type="PROSITE" id="PS50084">
    <property type="entry name" value="KH_TYPE_1"/>
    <property type="match status" value="1"/>
</dbReference>
<dbReference type="InterPro" id="IPR003607">
    <property type="entry name" value="HD/PDEase_dom"/>
</dbReference>
<dbReference type="InterPro" id="IPR006674">
    <property type="entry name" value="HD_domain"/>
</dbReference>
<organism evidence="9 10">
    <name type="scientific">candidate division WWE3 bacterium</name>
    <dbReference type="NCBI Taxonomy" id="2053526"/>
    <lineage>
        <taxon>Bacteria</taxon>
        <taxon>Katanobacteria</taxon>
    </lineage>
</organism>
<dbReference type="GO" id="GO:0004521">
    <property type="term" value="F:RNA endonuclease activity"/>
    <property type="evidence" value="ECO:0007669"/>
    <property type="project" value="UniProtKB-UniRule"/>
</dbReference>
<dbReference type="InterPro" id="IPR022711">
    <property type="entry name" value="RNase_Y_N"/>
</dbReference>
<dbReference type="SMART" id="SM00322">
    <property type="entry name" value="KH"/>
    <property type="match status" value="1"/>
</dbReference>
<feature type="region of interest" description="Disordered" evidence="7">
    <location>
        <begin position="1"/>
        <end position="27"/>
    </location>
</feature>
<dbReference type="GO" id="GO:0003723">
    <property type="term" value="F:RNA binding"/>
    <property type="evidence" value="ECO:0007669"/>
    <property type="project" value="UniProtKB-UniRule"/>
</dbReference>
<evidence type="ECO:0000256" key="6">
    <source>
        <dbReference type="NCBIfam" id="TIGR03319"/>
    </source>
</evidence>
<dbReference type="CDD" id="cd22431">
    <property type="entry name" value="KH-I_RNaseY"/>
    <property type="match status" value="1"/>
</dbReference>
<dbReference type="GO" id="GO:0005886">
    <property type="term" value="C:plasma membrane"/>
    <property type="evidence" value="ECO:0007669"/>
    <property type="project" value="UniProtKB-UniRule"/>
</dbReference>
<dbReference type="CDD" id="cd00077">
    <property type="entry name" value="HDc"/>
    <property type="match status" value="1"/>
</dbReference>
<dbReference type="InterPro" id="IPR004087">
    <property type="entry name" value="KH_dom"/>
</dbReference>
<dbReference type="InterPro" id="IPR004088">
    <property type="entry name" value="KH_dom_type_1"/>
</dbReference>
<feature type="domain" description="HD" evidence="8">
    <location>
        <begin position="279"/>
        <end position="371"/>
    </location>
</feature>
<dbReference type="EC" id="3.1.-.-" evidence="5 6"/>
<dbReference type="Gene3D" id="1.10.3210.10">
    <property type="entry name" value="Hypothetical protein af1432"/>
    <property type="match status" value="1"/>
</dbReference>
<dbReference type="NCBIfam" id="TIGR03319">
    <property type="entry name" value="RNase_Y"/>
    <property type="match status" value="1"/>
</dbReference>
<dbReference type="PROSITE" id="PS51831">
    <property type="entry name" value="HD"/>
    <property type="match status" value="1"/>
</dbReference>
<dbReference type="EMBL" id="JAGQKX010000011">
    <property type="protein sequence ID" value="MCA9389923.1"/>
    <property type="molecule type" value="Genomic_DNA"/>
</dbReference>
<dbReference type="Gene3D" id="3.30.1370.10">
    <property type="entry name" value="K Homology domain, type 1"/>
    <property type="match status" value="1"/>
</dbReference>
<evidence type="ECO:0000256" key="1">
    <source>
        <dbReference type="ARBA" id="ARBA00022722"/>
    </source>
</evidence>
<comment type="similarity">
    <text evidence="5">Belongs to the RNase Y family.</text>
</comment>
<reference evidence="9" key="1">
    <citation type="submission" date="2020-04" db="EMBL/GenBank/DDBJ databases">
        <authorList>
            <person name="Zhang T."/>
        </authorList>
    </citation>
    <scope>NUCLEOTIDE SEQUENCE</scope>
    <source>
        <strain evidence="9">HKST-UBA01</strain>
    </source>
</reference>
<dbReference type="SUPFAM" id="SSF109604">
    <property type="entry name" value="HD-domain/PDEase-like"/>
    <property type="match status" value="1"/>
</dbReference>
<evidence type="ECO:0000256" key="3">
    <source>
        <dbReference type="ARBA" id="ARBA00022801"/>
    </source>
</evidence>
<sequence length="468" mass="52567">MFDNNTSSADDQNKSVDSTSTNMTDAKEIIVNAKDEALRIKEEAEREAHEIRERAQKQHDEITRLHQRLTNQIEENESTRKELLETLEKSSSLSRTESEKKYFEQLEEELKQEAARRIKESEEAIKAESDKRAQEILVTSLQRVMMDHISELTTAVVKLPNEDMVGPIIGKEGRNIKAFEQASGVDVEIGETPGVITLSSIDPVRREVARRSLEKLIADGRIQPARIEEIVEKTRADMDEEIMKIGEEHAMDAKVSGLPPEIIKLLGRLKYRTSYGQNMHDHNLEVVNIGRMLAAELGADVEVVKKACLLHDIGKAVTSEVEGGHAEVGAEICRRYGVEEEVVVAFEGHHTDNFQTIEAVIMYIADAISGARPGARREDFEAYIERIKELESIAEGFRGVEKAYAISAGREVRVIVRPAEVSDADMVRLAHEIGRKIRDQIQNFPGQIKVNVIRELRAQAFVQAGNSN</sequence>
<accession>A0A955RPV7</accession>
<evidence type="ECO:0000256" key="4">
    <source>
        <dbReference type="ARBA" id="ARBA00022884"/>
    </source>
</evidence>
<keyword evidence="2 5" id="KW-0255">Endonuclease</keyword>
<reference evidence="9" key="2">
    <citation type="journal article" date="2021" name="Microbiome">
        <title>Successional dynamics and alternative stable states in a saline activated sludge microbial community over 9 years.</title>
        <authorList>
            <person name="Wang Y."/>
            <person name="Ye J."/>
            <person name="Ju F."/>
            <person name="Liu L."/>
            <person name="Boyd J.A."/>
            <person name="Deng Y."/>
            <person name="Parks D.H."/>
            <person name="Jiang X."/>
            <person name="Yin X."/>
            <person name="Woodcroft B.J."/>
            <person name="Tyson G.W."/>
            <person name="Hugenholtz P."/>
            <person name="Polz M.F."/>
            <person name="Zhang T."/>
        </authorList>
    </citation>
    <scope>NUCLEOTIDE SEQUENCE</scope>
    <source>
        <strain evidence="9">HKST-UBA01</strain>
    </source>
</reference>
<protein>
    <recommendedName>
        <fullName evidence="5 6">Ribonuclease Y</fullName>
        <shortName evidence="5">RNase Y</shortName>
        <ecNumber evidence="5 6">3.1.-.-</ecNumber>
    </recommendedName>
</protein>
<dbReference type="InterPro" id="IPR006675">
    <property type="entry name" value="HDIG_dom"/>
</dbReference>
<dbReference type="Pfam" id="PF01966">
    <property type="entry name" value="HD"/>
    <property type="match status" value="1"/>
</dbReference>
<keyword evidence="3 5" id="KW-0378">Hydrolase</keyword>
<dbReference type="GO" id="GO:0016787">
    <property type="term" value="F:hydrolase activity"/>
    <property type="evidence" value="ECO:0007669"/>
    <property type="project" value="UniProtKB-KW"/>
</dbReference>
<dbReference type="Pfam" id="PF00013">
    <property type="entry name" value="KH_1"/>
    <property type="match status" value="1"/>
</dbReference>
<evidence type="ECO:0000256" key="5">
    <source>
        <dbReference type="HAMAP-Rule" id="MF_00335"/>
    </source>
</evidence>
<evidence type="ECO:0000256" key="7">
    <source>
        <dbReference type="SAM" id="MobiDB-lite"/>
    </source>
</evidence>
<evidence type="ECO:0000313" key="9">
    <source>
        <dbReference type="EMBL" id="MCA9389923.1"/>
    </source>
</evidence>